<dbReference type="Proteomes" id="UP000317227">
    <property type="component" value="Segment"/>
</dbReference>
<keyword evidence="1" id="KW-0472">Membrane</keyword>
<dbReference type="RefSeq" id="YP_009623778.1">
    <property type="nucleotide sequence ID" value="NC_042116.1"/>
</dbReference>
<evidence type="ECO:0000256" key="1">
    <source>
        <dbReference type="SAM" id="Phobius"/>
    </source>
</evidence>
<accession>A0A2C9CXB6</accession>
<protein>
    <submittedName>
        <fullName evidence="2">Uncharacterized protein</fullName>
    </submittedName>
</protein>
<dbReference type="OrthoDB" id="32380at10239"/>
<reference evidence="4" key="1">
    <citation type="submission" date="2017-10" db="EMBL/GenBank/DDBJ databases">
        <authorList>
            <person name="Skurnik M."/>
        </authorList>
    </citation>
    <scope>NUCLEOTIDE SEQUENCE [LARGE SCALE GENOMIC DNA]</scope>
</reference>
<organism evidence="2 4">
    <name type="scientific">Yersinia phage fHe-Yen9-04</name>
    <dbReference type="NCBI Taxonomy" id="2052742"/>
    <lineage>
        <taxon>Viruses</taxon>
        <taxon>Duplodnaviria</taxon>
        <taxon>Heunggongvirae</taxon>
        <taxon>Uroviricota</taxon>
        <taxon>Caudoviricetes</taxon>
        <taxon>Eneladusvirus</taxon>
        <taxon>Eneladusvirus Yen904</taxon>
    </lineage>
</organism>
<evidence type="ECO:0000313" key="3">
    <source>
        <dbReference type="EMBL" id="VUE36214.1"/>
    </source>
</evidence>
<dbReference type="GeneID" id="40100586"/>
<evidence type="ECO:0000313" key="5">
    <source>
        <dbReference type="Proteomes" id="UP000317227"/>
    </source>
</evidence>
<keyword evidence="1" id="KW-1133">Transmembrane helix</keyword>
<dbReference type="KEGG" id="vg:40100586"/>
<evidence type="ECO:0000313" key="4">
    <source>
        <dbReference type="Proteomes" id="UP000240931"/>
    </source>
</evidence>
<name>A0A2C9CXB6_9CAUD</name>
<gene>
    <name evidence="2" type="primary">g168</name>
</gene>
<dbReference type="Proteomes" id="UP000240931">
    <property type="component" value="Segment"/>
</dbReference>
<dbReference type="EMBL" id="LT960551">
    <property type="protein sequence ID" value="SOK58445.1"/>
    <property type="molecule type" value="Genomic_DNA"/>
</dbReference>
<proteinExistence type="predicted"/>
<keyword evidence="4" id="KW-1185">Reference proteome</keyword>
<reference evidence="3 5" key="3">
    <citation type="submission" date="2019-06" db="EMBL/GenBank/DDBJ databases">
        <authorList>
            <person name="Bower L."/>
            <person name="Leinonen R."/>
        </authorList>
    </citation>
    <scope>NUCLEOTIDE SEQUENCE [LARGE SCALE GENOMIC DNA]</scope>
</reference>
<sequence>MIIDAGIIIGLIATGVVIATIPMVILSQIRMAKNGIKLPELAKQQALLADIRKPSNEVGLVTEDIEITFMTEDEHLTHLKVAYPNAWKDYESRHISRAINSRGDRYISRLLLAYERGEVKAEIKTEHTIDFANGDSIWISNKYYGYGRLYRSVHAPHCIFDSDFTVTPYTFMRIVDLEERLSDPILNLTPIKVEH</sequence>
<reference evidence="2" key="2">
    <citation type="submission" date="2017-10" db="EMBL/GenBank/DDBJ databases">
        <authorList>
            <person name="Banno H."/>
            <person name="Chua N.-H."/>
        </authorList>
    </citation>
    <scope>NUCLEOTIDE SEQUENCE [LARGE SCALE GENOMIC DNA]</scope>
</reference>
<evidence type="ECO:0000313" key="2">
    <source>
        <dbReference type="EMBL" id="SOK58445.1"/>
    </source>
</evidence>
<keyword evidence="1" id="KW-0812">Transmembrane</keyword>
<dbReference type="EMBL" id="LR596615">
    <property type="protein sequence ID" value="VUE36214.1"/>
    <property type="molecule type" value="Genomic_DNA"/>
</dbReference>
<feature type="transmembrane region" description="Helical" evidence="1">
    <location>
        <begin position="6"/>
        <end position="26"/>
    </location>
</feature>